<evidence type="ECO:0000313" key="3">
    <source>
        <dbReference type="EnsemblMetazoa" id="PPA40059.1"/>
    </source>
</evidence>
<reference evidence="4" key="1">
    <citation type="journal article" date="2008" name="Nat. Genet.">
        <title>The Pristionchus pacificus genome provides a unique perspective on nematode lifestyle and parasitism.</title>
        <authorList>
            <person name="Dieterich C."/>
            <person name="Clifton S.W."/>
            <person name="Schuster L.N."/>
            <person name="Chinwalla A."/>
            <person name="Delehaunty K."/>
            <person name="Dinkelacker I."/>
            <person name="Fulton L."/>
            <person name="Fulton R."/>
            <person name="Godfrey J."/>
            <person name="Minx P."/>
            <person name="Mitreva M."/>
            <person name="Roeseler W."/>
            <person name="Tian H."/>
            <person name="Witte H."/>
            <person name="Yang S.P."/>
            <person name="Wilson R.K."/>
            <person name="Sommer R.J."/>
        </authorList>
    </citation>
    <scope>NUCLEOTIDE SEQUENCE [LARGE SCALE GENOMIC DNA]</scope>
    <source>
        <strain evidence="4">PS312</strain>
    </source>
</reference>
<dbReference type="EnsemblMetazoa" id="PPA40059.1">
    <property type="protein sequence ID" value="PPA40059.1"/>
    <property type="gene ID" value="WBGene00278428"/>
</dbReference>
<accession>A0A8R1USY6</accession>
<keyword evidence="4" id="KW-1185">Reference proteome</keyword>
<keyword evidence="2" id="KW-0472">Membrane</keyword>
<keyword evidence="2" id="KW-1133">Transmembrane helix</keyword>
<gene>
    <name evidence="3" type="primary">WBGene00278428</name>
</gene>
<proteinExistence type="predicted"/>
<sequence length="191" mass="21176">PCQLLPDNKPTTSTTTNNKDNKDNKPDGRRKTTKFDNMNFNIISNAENNTFVLQPNIHPTPGQLIRFGGVGRDGNVTLIPCCSHPCPPGPDPWMQFLLYIPLIPLGFALAGFLLWCICRKVSDITRFNHQTIYSGTCFIFSILALAKGGSALTPLSSTSSLENPRPSAWETRRVSPIWLIKRRTQDGFSSA</sequence>
<feature type="region of interest" description="Disordered" evidence="1">
    <location>
        <begin position="1"/>
        <end position="33"/>
    </location>
</feature>
<dbReference type="Proteomes" id="UP000005239">
    <property type="component" value="Unassembled WGS sequence"/>
</dbReference>
<organism evidence="3 4">
    <name type="scientific">Pristionchus pacificus</name>
    <name type="common">Parasitic nematode worm</name>
    <dbReference type="NCBI Taxonomy" id="54126"/>
    <lineage>
        <taxon>Eukaryota</taxon>
        <taxon>Metazoa</taxon>
        <taxon>Ecdysozoa</taxon>
        <taxon>Nematoda</taxon>
        <taxon>Chromadorea</taxon>
        <taxon>Rhabditida</taxon>
        <taxon>Rhabditina</taxon>
        <taxon>Diplogasteromorpha</taxon>
        <taxon>Diplogasteroidea</taxon>
        <taxon>Neodiplogasteridae</taxon>
        <taxon>Pristionchus</taxon>
    </lineage>
</organism>
<name>A0A2A6CV87_PRIPA</name>
<evidence type="ECO:0000313" key="4">
    <source>
        <dbReference type="Proteomes" id="UP000005239"/>
    </source>
</evidence>
<feature type="compositionally biased region" description="Low complexity" evidence="1">
    <location>
        <begin position="1"/>
        <end position="18"/>
    </location>
</feature>
<reference evidence="3" key="2">
    <citation type="submission" date="2022-06" db="UniProtKB">
        <authorList>
            <consortium name="EnsemblMetazoa"/>
        </authorList>
    </citation>
    <scope>IDENTIFICATION</scope>
    <source>
        <strain evidence="3">PS312</strain>
    </source>
</reference>
<dbReference type="AlphaFoldDB" id="A0A2A6CV87"/>
<evidence type="ECO:0000256" key="1">
    <source>
        <dbReference type="SAM" id="MobiDB-lite"/>
    </source>
</evidence>
<feature type="compositionally biased region" description="Basic and acidic residues" evidence="1">
    <location>
        <begin position="19"/>
        <end position="33"/>
    </location>
</feature>
<evidence type="ECO:0000256" key="2">
    <source>
        <dbReference type="SAM" id="Phobius"/>
    </source>
</evidence>
<accession>A0A2A6CV87</accession>
<keyword evidence="2" id="KW-0812">Transmembrane</keyword>
<feature type="transmembrane region" description="Helical" evidence="2">
    <location>
        <begin position="96"/>
        <end position="118"/>
    </location>
</feature>
<protein>
    <submittedName>
        <fullName evidence="3">Uncharacterized protein</fullName>
    </submittedName>
</protein>